<dbReference type="AlphaFoldDB" id="E4XHW1"/>
<dbReference type="OrthoDB" id="10037824at2759"/>
<proteinExistence type="predicted"/>
<feature type="chain" id="PRO_5012677721" evidence="1">
    <location>
        <begin position="16"/>
        <end position="317"/>
    </location>
</feature>
<reference evidence="2" key="1">
    <citation type="journal article" date="2010" name="Science">
        <title>Plasticity of animal genome architecture unmasked by rapid evolution of a pelagic tunicate.</title>
        <authorList>
            <person name="Denoeud F."/>
            <person name="Henriet S."/>
            <person name="Mungpakdee S."/>
            <person name="Aury J.M."/>
            <person name="Da Silva C."/>
            <person name="Brinkmann H."/>
            <person name="Mikhaleva J."/>
            <person name="Olsen L.C."/>
            <person name="Jubin C."/>
            <person name="Canestro C."/>
            <person name="Bouquet J.M."/>
            <person name="Danks G."/>
            <person name="Poulain J."/>
            <person name="Campsteijn C."/>
            <person name="Adamski M."/>
            <person name="Cross I."/>
            <person name="Yadetie F."/>
            <person name="Muffato M."/>
            <person name="Louis A."/>
            <person name="Butcher S."/>
            <person name="Tsagkogeorga G."/>
            <person name="Konrad A."/>
            <person name="Singh S."/>
            <person name="Jensen M.F."/>
            <person name="Cong E.H."/>
            <person name="Eikeseth-Otteraa H."/>
            <person name="Noel B."/>
            <person name="Anthouard V."/>
            <person name="Porcel B.M."/>
            <person name="Kachouri-Lafond R."/>
            <person name="Nishino A."/>
            <person name="Ugolini M."/>
            <person name="Chourrout P."/>
            <person name="Nishida H."/>
            <person name="Aasland R."/>
            <person name="Huzurbazar S."/>
            <person name="Westhof E."/>
            <person name="Delsuc F."/>
            <person name="Lehrach H."/>
            <person name="Reinhardt R."/>
            <person name="Weissenbach J."/>
            <person name="Roy S.W."/>
            <person name="Artiguenave F."/>
            <person name="Postlethwait J.H."/>
            <person name="Manak J.R."/>
            <person name="Thompson E.M."/>
            <person name="Jaillon O."/>
            <person name="Du Pasquier L."/>
            <person name="Boudinot P."/>
            <person name="Liberles D.A."/>
            <person name="Volff J.N."/>
            <person name="Philippe H."/>
            <person name="Lenhard B."/>
            <person name="Roest Crollius H."/>
            <person name="Wincker P."/>
            <person name="Chourrout D."/>
        </authorList>
    </citation>
    <scope>NUCLEOTIDE SEQUENCE [LARGE SCALE GENOMIC DNA]</scope>
</reference>
<dbReference type="InterPro" id="IPR036383">
    <property type="entry name" value="TSP1_rpt_sf"/>
</dbReference>
<dbReference type="Proteomes" id="UP000001307">
    <property type="component" value="Unassembled WGS sequence"/>
</dbReference>
<sequence length="317" mass="35193">MKFTTSALFVAFVQGAYPAIRDLVVVRPPVNSEGTCGARSIWAAWKQTSDCCNGPVKERIYYERTCKNSDCVCYGATTAYVPCPTSCYTAPTVAPTVPTTNSPTFCYWTGWSEWESAEQSCQETAQRSCQTNTNRDCCVGSTSKSRKVPGCDNPGTIWGAWAEWSICVGGVSTRRRDCVSNNPDLCQGYLSIQRNCGNTLKIWGAWSAWSSCYDSKKTRTRPCVADDASICQGILSVVEPCTIVTPVEPAVVFDSSFCTYTNSWSLKWCLNYNIGCYSWFDKNYAQKGLACATRNWRFSQIQIDRIFSIFGVYLTSA</sequence>
<evidence type="ECO:0000256" key="1">
    <source>
        <dbReference type="SAM" id="SignalP"/>
    </source>
</evidence>
<keyword evidence="1" id="KW-0732">Signal</keyword>
<dbReference type="EMBL" id="FN653052">
    <property type="protein sequence ID" value="CBY19669.1"/>
    <property type="molecule type" value="Genomic_DNA"/>
</dbReference>
<dbReference type="InterPro" id="IPR000884">
    <property type="entry name" value="TSP1_rpt"/>
</dbReference>
<gene>
    <name evidence="2" type="ORF">GSOID_T00011095001</name>
</gene>
<evidence type="ECO:0000313" key="2">
    <source>
        <dbReference type="EMBL" id="CBY19669.1"/>
    </source>
</evidence>
<accession>E4XHW1</accession>
<dbReference type="SMART" id="SM00209">
    <property type="entry name" value="TSP1"/>
    <property type="match status" value="2"/>
</dbReference>
<organism evidence="2">
    <name type="scientific">Oikopleura dioica</name>
    <name type="common">Tunicate</name>
    <dbReference type="NCBI Taxonomy" id="34765"/>
    <lineage>
        <taxon>Eukaryota</taxon>
        <taxon>Metazoa</taxon>
        <taxon>Chordata</taxon>
        <taxon>Tunicata</taxon>
        <taxon>Appendicularia</taxon>
        <taxon>Copelata</taxon>
        <taxon>Oikopleuridae</taxon>
        <taxon>Oikopleura</taxon>
    </lineage>
</organism>
<keyword evidence="3" id="KW-1185">Reference proteome</keyword>
<name>E4XHW1_OIKDI</name>
<dbReference type="PROSITE" id="PS50092">
    <property type="entry name" value="TSP1"/>
    <property type="match status" value="1"/>
</dbReference>
<dbReference type="SUPFAM" id="SSF82895">
    <property type="entry name" value="TSP-1 type 1 repeat"/>
    <property type="match status" value="1"/>
</dbReference>
<feature type="signal peptide" evidence="1">
    <location>
        <begin position="1"/>
        <end position="15"/>
    </location>
</feature>
<evidence type="ECO:0000313" key="3">
    <source>
        <dbReference type="Proteomes" id="UP000001307"/>
    </source>
</evidence>
<dbReference type="InParanoid" id="E4XHW1"/>
<protein>
    <submittedName>
        <fullName evidence="2">Uncharacterized protein</fullName>
    </submittedName>
</protein>